<keyword evidence="2" id="KW-0812">Transmembrane</keyword>
<protein>
    <submittedName>
        <fullName evidence="3">Uncharacterized protein</fullName>
    </submittedName>
</protein>
<sequence>MHSPRKKKNLYRNTHQTEHVQSDSHDMSFQEIQSGRIREVRIKQRFYTMHRTNPFGSTVSITSILYCIYRLILLLCV</sequence>
<feature type="compositionally biased region" description="Basic and acidic residues" evidence="1">
    <location>
        <begin position="15"/>
        <end position="28"/>
    </location>
</feature>
<evidence type="ECO:0000313" key="3">
    <source>
        <dbReference type="EMBL" id="CAI9616065.1"/>
    </source>
</evidence>
<feature type="non-terminal residue" evidence="3">
    <location>
        <position position="77"/>
    </location>
</feature>
<organism evidence="3 4">
    <name type="scientific">Staurois parvus</name>
    <dbReference type="NCBI Taxonomy" id="386267"/>
    <lineage>
        <taxon>Eukaryota</taxon>
        <taxon>Metazoa</taxon>
        <taxon>Chordata</taxon>
        <taxon>Craniata</taxon>
        <taxon>Vertebrata</taxon>
        <taxon>Euteleostomi</taxon>
        <taxon>Amphibia</taxon>
        <taxon>Batrachia</taxon>
        <taxon>Anura</taxon>
        <taxon>Neobatrachia</taxon>
        <taxon>Ranoidea</taxon>
        <taxon>Ranidae</taxon>
        <taxon>Staurois</taxon>
    </lineage>
</organism>
<evidence type="ECO:0000256" key="1">
    <source>
        <dbReference type="SAM" id="MobiDB-lite"/>
    </source>
</evidence>
<keyword evidence="4" id="KW-1185">Reference proteome</keyword>
<name>A0ABN9H6U2_9NEOB</name>
<gene>
    <name evidence="3" type="ORF">SPARVUS_LOCUS15319840</name>
</gene>
<reference evidence="3" key="1">
    <citation type="submission" date="2023-05" db="EMBL/GenBank/DDBJ databases">
        <authorList>
            <person name="Stuckert A."/>
        </authorList>
    </citation>
    <scope>NUCLEOTIDE SEQUENCE</scope>
</reference>
<feature type="compositionally biased region" description="Basic residues" evidence="1">
    <location>
        <begin position="1"/>
        <end position="10"/>
    </location>
</feature>
<comment type="caution">
    <text evidence="3">The sequence shown here is derived from an EMBL/GenBank/DDBJ whole genome shotgun (WGS) entry which is preliminary data.</text>
</comment>
<feature type="region of interest" description="Disordered" evidence="1">
    <location>
        <begin position="1"/>
        <end position="28"/>
    </location>
</feature>
<dbReference type="EMBL" id="CATNWA010019968">
    <property type="protein sequence ID" value="CAI9616065.1"/>
    <property type="molecule type" value="Genomic_DNA"/>
</dbReference>
<accession>A0ABN9H6U2</accession>
<evidence type="ECO:0000256" key="2">
    <source>
        <dbReference type="SAM" id="Phobius"/>
    </source>
</evidence>
<feature type="transmembrane region" description="Helical" evidence="2">
    <location>
        <begin position="55"/>
        <end position="75"/>
    </location>
</feature>
<evidence type="ECO:0000313" key="4">
    <source>
        <dbReference type="Proteomes" id="UP001162483"/>
    </source>
</evidence>
<dbReference type="Proteomes" id="UP001162483">
    <property type="component" value="Unassembled WGS sequence"/>
</dbReference>
<keyword evidence="2" id="KW-0472">Membrane</keyword>
<keyword evidence="2" id="KW-1133">Transmembrane helix</keyword>
<proteinExistence type="predicted"/>